<feature type="compositionally biased region" description="Low complexity" evidence="1">
    <location>
        <begin position="17"/>
        <end position="32"/>
    </location>
</feature>
<proteinExistence type="predicted"/>
<comment type="caution">
    <text evidence="2">The sequence shown here is derived from an EMBL/GenBank/DDBJ whole genome shotgun (WGS) entry which is preliminary data.</text>
</comment>
<dbReference type="AlphaFoldDB" id="A0A835XNE3"/>
<keyword evidence="3" id="KW-1185">Reference proteome</keyword>
<feature type="region of interest" description="Disordered" evidence="1">
    <location>
        <begin position="1"/>
        <end position="71"/>
    </location>
</feature>
<reference evidence="2" key="1">
    <citation type="journal article" date="2020" name="bioRxiv">
        <title>Comparative genomics of Chlamydomonas.</title>
        <authorList>
            <person name="Craig R.J."/>
            <person name="Hasan A.R."/>
            <person name="Ness R.W."/>
            <person name="Keightley P.D."/>
        </authorList>
    </citation>
    <scope>NUCLEOTIDE SEQUENCE</scope>
    <source>
        <strain evidence="2">CCAP 11/70</strain>
    </source>
</reference>
<evidence type="ECO:0000313" key="2">
    <source>
        <dbReference type="EMBL" id="KAG2484115.1"/>
    </source>
</evidence>
<organism evidence="2 3">
    <name type="scientific">Edaphochlamys debaryana</name>
    <dbReference type="NCBI Taxonomy" id="47281"/>
    <lineage>
        <taxon>Eukaryota</taxon>
        <taxon>Viridiplantae</taxon>
        <taxon>Chlorophyta</taxon>
        <taxon>core chlorophytes</taxon>
        <taxon>Chlorophyceae</taxon>
        <taxon>CS clade</taxon>
        <taxon>Chlamydomonadales</taxon>
        <taxon>Chlamydomonadales incertae sedis</taxon>
        <taxon>Edaphochlamys</taxon>
    </lineage>
</organism>
<evidence type="ECO:0000256" key="1">
    <source>
        <dbReference type="SAM" id="MobiDB-lite"/>
    </source>
</evidence>
<sequence>MPRAALQQPSRRGALCRSALGSRSTTAAAGSPSAGGGGRGKSTSGGGGSTSGSGSGGGGGGSSGGGGALTPVPAQRLDLPIDLRTARHFVNLTNGIEALPVLHQLGLPYSFVRIQSTACEQQNLEALVSELDANLLVSLALGHCCLVYDCGSRAREGTPRALWYGLEFVRYCLSRSWLKQSVPVQLRGHNAAREFEGHVRKFKQSTSRRLAYYARYLPPGGLPYGVRLHGVFRPTGRDEDTAFFVRTLHDHQLPYELSYTPLEPSLVPSLVGPSLREALAPLAAGPGPGRGHGRGDGQGQVPGPGPGAPPGLDLSQGEAVLREHGFRVFRRGLTNAEFAAAGGPPPLAE</sequence>
<evidence type="ECO:0000313" key="3">
    <source>
        <dbReference type="Proteomes" id="UP000612055"/>
    </source>
</evidence>
<dbReference type="OrthoDB" id="5682at2759"/>
<accession>A0A835XNE3</accession>
<name>A0A835XNE3_9CHLO</name>
<dbReference type="EMBL" id="JAEHOE010000157">
    <property type="protein sequence ID" value="KAG2484115.1"/>
    <property type="molecule type" value="Genomic_DNA"/>
</dbReference>
<feature type="compositionally biased region" description="Gly residues" evidence="1">
    <location>
        <begin position="286"/>
        <end position="302"/>
    </location>
</feature>
<feature type="compositionally biased region" description="Gly residues" evidence="1">
    <location>
        <begin position="33"/>
        <end position="68"/>
    </location>
</feature>
<dbReference type="Proteomes" id="UP000612055">
    <property type="component" value="Unassembled WGS sequence"/>
</dbReference>
<gene>
    <name evidence="2" type="ORF">HYH03_017066</name>
</gene>
<protein>
    <submittedName>
        <fullName evidence="2">Uncharacterized protein</fullName>
    </submittedName>
</protein>
<feature type="region of interest" description="Disordered" evidence="1">
    <location>
        <begin position="280"/>
        <end position="317"/>
    </location>
</feature>